<evidence type="ECO:0000256" key="2">
    <source>
        <dbReference type="ARBA" id="ARBA00009450"/>
    </source>
</evidence>
<evidence type="ECO:0000256" key="3">
    <source>
        <dbReference type="ARBA" id="ARBA00022448"/>
    </source>
</evidence>
<dbReference type="Gene3D" id="3.30.1950.10">
    <property type="entry name" value="wza like domain"/>
    <property type="match status" value="1"/>
</dbReference>
<dbReference type="EMBL" id="VMBG01000001">
    <property type="protein sequence ID" value="TSJ78370.1"/>
    <property type="molecule type" value="Genomic_DNA"/>
</dbReference>
<evidence type="ECO:0000256" key="4">
    <source>
        <dbReference type="ARBA" id="ARBA00022452"/>
    </source>
</evidence>
<dbReference type="InterPro" id="IPR054765">
    <property type="entry name" value="SLBB_dom"/>
</dbReference>
<dbReference type="GO" id="GO:0015159">
    <property type="term" value="F:polysaccharide transmembrane transporter activity"/>
    <property type="evidence" value="ECO:0007669"/>
    <property type="project" value="InterPro"/>
</dbReference>
<evidence type="ECO:0000256" key="1">
    <source>
        <dbReference type="ARBA" id="ARBA00004571"/>
    </source>
</evidence>
<comment type="caution">
    <text evidence="18">The sequence shown here is derived from an EMBL/GenBank/DDBJ whole genome shotgun (WGS) entry which is preliminary data.</text>
</comment>
<keyword evidence="19" id="KW-1185">Reference proteome</keyword>
<evidence type="ECO:0000256" key="15">
    <source>
        <dbReference type="SAM" id="SignalP"/>
    </source>
</evidence>
<keyword evidence="4" id="KW-1134">Transmembrane beta strand</keyword>
<evidence type="ECO:0000256" key="12">
    <source>
        <dbReference type="ARBA" id="ARBA00023139"/>
    </source>
</evidence>
<keyword evidence="10" id="KW-0626">Porin</keyword>
<dbReference type="GO" id="GO:0006811">
    <property type="term" value="P:monoatomic ion transport"/>
    <property type="evidence" value="ECO:0007669"/>
    <property type="project" value="UniProtKB-KW"/>
</dbReference>
<feature type="domain" description="Polysaccharide export protein N-terminal" evidence="16">
    <location>
        <begin position="34"/>
        <end position="108"/>
    </location>
</feature>
<comment type="subcellular location">
    <subcellularLocation>
        <location evidence="1">Cell outer membrane</location>
        <topology evidence="1">Multi-pass membrane protein</topology>
    </subcellularLocation>
</comment>
<keyword evidence="9" id="KW-0406">Ion transport</keyword>
<evidence type="ECO:0000259" key="17">
    <source>
        <dbReference type="Pfam" id="PF22461"/>
    </source>
</evidence>
<organism evidence="18 19">
    <name type="scientific">Rariglobus hedericola</name>
    <dbReference type="NCBI Taxonomy" id="2597822"/>
    <lineage>
        <taxon>Bacteria</taxon>
        <taxon>Pseudomonadati</taxon>
        <taxon>Verrucomicrobiota</taxon>
        <taxon>Opitutia</taxon>
        <taxon>Opitutales</taxon>
        <taxon>Opitutaceae</taxon>
        <taxon>Rariglobus</taxon>
    </lineage>
</organism>
<evidence type="ECO:0000256" key="6">
    <source>
        <dbReference type="ARBA" id="ARBA00022692"/>
    </source>
</evidence>
<evidence type="ECO:0000256" key="11">
    <source>
        <dbReference type="ARBA" id="ARBA00023136"/>
    </source>
</evidence>
<keyword evidence="13" id="KW-0998">Cell outer membrane</keyword>
<evidence type="ECO:0000256" key="5">
    <source>
        <dbReference type="ARBA" id="ARBA00022597"/>
    </source>
</evidence>
<keyword evidence="14" id="KW-0449">Lipoprotein</keyword>
<dbReference type="Pfam" id="PF22461">
    <property type="entry name" value="SLBB_2"/>
    <property type="match status" value="1"/>
</dbReference>
<keyword evidence="11" id="KW-0472">Membrane</keyword>
<dbReference type="GO" id="GO:0015288">
    <property type="term" value="F:porin activity"/>
    <property type="evidence" value="ECO:0007669"/>
    <property type="project" value="UniProtKB-KW"/>
</dbReference>
<evidence type="ECO:0000313" key="19">
    <source>
        <dbReference type="Proteomes" id="UP000315648"/>
    </source>
</evidence>
<dbReference type="InterPro" id="IPR003715">
    <property type="entry name" value="Poly_export_N"/>
</dbReference>
<evidence type="ECO:0000313" key="18">
    <source>
        <dbReference type="EMBL" id="TSJ78370.1"/>
    </source>
</evidence>
<keyword evidence="12" id="KW-0564">Palmitate</keyword>
<dbReference type="AlphaFoldDB" id="A0A556QNZ2"/>
<evidence type="ECO:0000256" key="7">
    <source>
        <dbReference type="ARBA" id="ARBA00022729"/>
    </source>
</evidence>
<keyword evidence="8" id="KW-0625">Polysaccharide transport</keyword>
<name>A0A556QNZ2_9BACT</name>
<dbReference type="PANTHER" id="PTHR33619:SF3">
    <property type="entry name" value="POLYSACCHARIDE EXPORT PROTEIN GFCE-RELATED"/>
    <property type="match status" value="1"/>
</dbReference>
<gene>
    <name evidence="18" type="ORF">FPL22_03440</name>
</gene>
<dbReference type="RefSeq" id="WP_144228711.1">
    <property type="nucleotide sequence ID" value="NZ_CBCRVV010000003.1"/>
</dbReference>
<evidence type="ECO:0000256" key="9">
    <source>
        <dbReference type="ARBA" id="ARBA00023065"/>
    </source>
</evidence>
<comment type="similarity">
    <text evidence="2">Belongs to the BexD/CtrA/VexA family.</text>
</comment>
<dbReference type="OrthoDB" id="193635at2"/>
<keyword evidence="3" id="KW-0813">Transport</keyword>
<feature type="chain" id="PRO_5022201347" evidence="15">
    <location>
        <begin position="23"/>
        <end position="207"/>
    </location>
</feature>
<keyword evidence="7 15" id="KW-0732">Signal</keyword>
<evidence type="ECO:0000256" key="8">
    <source>
        <dbReference type="ARBA" id="ARBA00023047"/>
    </source>
</evidence>
<dbReference type="GO" id="GO:0046930">
    <property type="term" value="C:pore complex"/>
    <property type="evidence" value="ECO:0007669"/>
    <property type="project" value="UniProtKB-KW"/>
</dbReference>
<sequence length="207" mass="22632">MFKRILYLLFLSASLMGSLVHAQSKAPAPASQTALAYKVTLTDLLRIDIYQEDDLRTISRVDSKGNINLPLVSEVHVAGLTVSEAQKAVENAYRDGRYLRSPQVTINVEAYAAREVSIQGQVRSPGRYPLPIETSMTVLELVTRAGGFTDTAKGTAVNVTRVSPEGKKQVFTIDVDSLLKGKDRANIGDNSLMLEPGDIVFVPERLI</sequence>
<feature type="domain" description="SLBB" evidence="17">
    <location>
        <begin position="115"/>
        <end position="202"/>
    </location>
</feature>
<evidence type="ECO:0000256" key="14">
    <source>
        <dbReference type="ARBA" id="ARBA00023288"/>
    </source>
</evidence>
<accession>A0A556QNZ2</accession>
<proteinExistence type="inferred from homology"/>
<evidence type="ECO:0000256" key="10">
    <source>
        <dbReference type="ARBA" id="ARBA00023114"/>
    </source>
</evidence>
<protein>
    <submittedName>
        <fullName evidence="18">Polysaccharide export protein</fullName>
    </submittedName>
</protein>
<feature type="signal peptide" evidence="15">
    <location>
        <begin position="1"/>
        <end position="22"/>
    </location>
</feature>
<dbReference type="InterPro" id="IPR049712">
    <property type="entry name" value="Poly_export"/>
</dbReference>
<dbReference type="GO" id="GO:0009279">
    <property type="term" value="C:cell outer membrane"/>
    <property type="evidence" value="ECO:0007669"/>
    <property type="project" value="UniProtKB-SubCell"/>
</dbReference>
<reference evidence="18 19" key="1">
    <citation type="submission" date="2019-07" db="EMBL/GenBank/DDBJ databases">
        <title>Description of 53C-WASEF.</title>
        <authorList>
            <person name="Pitt A."/>
            <person name="Hahn M.W."/>
        </authorList>
    </citation>
    <scope>NUCLEOTIDE SEQUENCE [LARGE SCALE GENOMIC DNA]</scope>
    <source>
        <strain evidence="18 19">53C-WASEF</strain>
    </source>
</reference>
<keyword evidence="5" id="KW-0762">Sugar transport</keyword>
<dbReference type="PANTHER" id="PTHR33619">
    <property type="entry name" value="POLYSACCHARIDE EXPORT PROTEIN GFCE-RELATED"/>
    <property type="match status" value="1"/>
</dbReference>
<keyword evidence="6" id="KW-0812">Transmembrane</keyword>
<evidence type="ECO:0000259" key="16">
    <source>
        <dbReference type="Pfam" id="PF02563"/>
    </source>
</evidence>
<dbReference type="Gene3D" id="3.10.560.10">
    <property type="entry name" value="Outer membrane lipoprotein wza domain like"/>
    <property type="match status" value="1"/>
</dbReference>
<dbReference type="Proteomes" id="UP000315648">
    <property type="component" value="Unassembled WGS sequence"/>
</dbReference>
<evidence type="ECO:0000256" key="13">
    <source>
        <dbReference type="ARBA" id="ARBA00023237"/>
    </source>
</evidence>
<dbReference type="Pfam" id="PF02563">
    <property type="entry name" value="Poly_export"/>
    <property type="match status" value="1"/>
</dbReference>